<sequence length="84" mass="9579">MSEFIDVKLKWAAIMLADELSYAGAAQRLNVTPSELKIQIAELETQLCFHIFRPNQDHIEVTDEGRFFLSACRKVSVLHGPFRS</sequence>
<proteinExistence type="predicted"/>
<dbReference type="Gene3D" id="1.10.10.10">
    <property type="entry name" value="Winged helix-like DNA-binding domain superfamily/Winged helix DNA-binding domain"/>
    <property type="match status" value="1"/>
</dbReference>
<dbReference type="EMBL" id="CP002467">
    <property type="protein sequence ID" value="ADV83142.1"/>
    <property type="molecule type" value="Genomic_DNA"/>
</dbReference>
<dbReference type="AlphaFoldDB" id="E8UYI9"/>
<keyword evidence="3" id="KW-1185">Reference proteome</keyword>
<dbReference type="KEGG" id="tsa:AciPR4_2362"/>
<evidence type="ECO:0000313" key="2">
    <source>
        <dbReference type="EMBL" id="ADV83142.1"/>
    </source>
</evidence>
<dbReference type="InterPro" id="IPR036388">
    <property type="entry name" value="WH-like_DNA-bd_sf"/>
</dbReference>
<protein>
    <submittedName>
        <fullName evidence="2">Regulatory protein LysR</fullName>
    </submittedName>
</protein>
<evidence type="ECO:0000259" key="1">
    <source>
        <dbReference type="Pfam" id="PF00126"/>
    </source>
</evidence>
<feature type="domain" description="HTH lysR-type" evidence="1">
    <location>
        <begin position="15"/>
        <end position="66"/>
    </location>
</feature>
<dbReference type="OrthoDB" id="122926at2"/>
<dbReference type="GO" id="GO:0003700">
    <property type="term" value="F:DNA-binding transcription factor activity"/>
    <property type="evidence" value="ECO:0007669"/>
    <property type="project" value="InterPro"/>
</dbReference>
<gene>
    <name evidence="2" type="ordered locus">AciPR4_2362</name>
</gene>
<dbReference type="InterPro" id="IPR036390">
    <property type="entry name" value="WH_DNA-bd_sf"/>
</dbReference>
<organism evidence="2 3">
    <name type="scientific">Terriglobus saanensis (strain ATCC BAA-1853 / DSM 23119 / SP1PR4)</name>
    <dbReference type="NCBI Taxonomy" id="401053"/>
    <lineage>
        <taxon>Bacteria</taxon>
        <taxon>Pseudomonadati</taxon>
        <taxon>Acidobacteriota</taxon>
        <taxon>Terriglobia</taxon>
        <taxon>Terriglobales</taxon>
        <taxon>Acidobacteriaceae</taxon>
        <taxon>Terriglobus</taxon>
    </lineage>
</organism>
<accession>E8UYI9</accession>
<dbReference type="InterPro" id="IPR000847">
    <property type="entry name" value="LysR_HTH_N"/>
</dbReference>
<name>E8UYI9_TERSS</name>
<dbReference type="SUPFAM" id="SSF46785">
    <property type="entry name" value="Winged helix' DNA-binding domain"/>
    <property type="match status" value="1"/>
</dbReference>
<dbReference type="STRING" id="401053.AciPR4_2362"/>
<dbReference type="eggNOG" id="COG0583">
    <property type="taxonomic scope" value="Bacteria"/>
</dbReference>
<dbReference type="Proteomes" id="UP000006844">
    <property type="component" value="Chromosome"/>
</dbReference>
<evidence type="ECO:0000313" key="3">
    <source>
        <dbReference type="Proteomes" id="UP000006844"/>
    </source>
</evidence>
<reference evidence="2 3" key="1">
    <citation type="journal article" date="2012" name="Stand. Genomic Sci.">
        <title>Complete genome sequence of Terriglobus saanensis type strain SP1PR4(T), an Acidobacteria from tundra soil.</title>
        <authorList>
            <person name="Rawat S.R."/>
            <person name="Mannisto M.K."/>
            <person name="Starovoytov V."/>
            <person name="Goodwin L."/>
            <person name="Nolan M."/>
            <person name="Hauser L."/>
            <person name="Land M."/>
            <person name="Davenport K.W."/>
            <person name="Woyke T."/>
            <person name="Haggblom M.M."/>
        </authorList>
    </citation>
    <scope>NUCLEOTIDE SEQUENCE</scope>
    <source>
        <strain evidence="3">ATCC BAA-1853 / DSM 23119 / SP1PR4</strain>
    </source>
</reference>
<dbReference type="HOGENOM" id="CLU_2526389_0_0_0"/>
<dbReference type="RefSeq" id="WP_013568875.1">
    <property type="nucleotide sequence ID" value="NC_014963.1"/>
</dbReference>
<dbReference type="Pfam" id="PF00126">
    <property type="entry name" value="HTH_1"/>
    <property type="match status" value="1"/>
</dbReference>